<sequence>MEKGCSLSHVAPKEIWSLGLENFEKLKPVHRFVFLFKWQPGEEPAGSVFGCHYEQHSMDLTSSQPFSQRANA</sequence>
<gene>
    <name evidence="1" type="ORF">HPG69_011257</name>
</gene>
<proteinExistence type="predicted"/>
<comment type="caution">
    <text evidence="1">The sequence shown here is derived from an EMBL/GenBank/DDBJ whole genome shotgun (WGS) entry which is preliminary data.</text>
</comment>
<dbReference type="AlphaFoldDB" id="A0A7J7FDU6"/>
<evidence type="ECO:0000313" key="1">
    <source>
        <dbReference type="EMBL" id="KAF5926131.1"/>
    </source>
</evidence>
<organism evidence="1 2">
    <name type="scientific">Diceros bicornis minor</name>
    <name type="common">South-central black rhinoceros</name>
    <dbReference type="NCBI Taxonomy" id="77932"/>
    <lineage>
        <taxon>Eukaryota</taxon>
        <taxon>Metazoa</taxon>
        <taxon>Chordata</taxon>
        <taxon>Craniata</taxon>
        <taxon>Vertebrata</taxon>
        <taxon>Euteleostomi</taxon>
        <taxon>Mammalia</taxon>
        <taxon>Eutheria</taxon>
        <taxon>Laurasiatheria</taxon>
        <taxon>Perissodactyla</taxon>
        <taxon>Rhinocerotidae</taxon>
        <taxon>Diceros</taxon>
    </lineage>
</organism>
<protein>
    <submittedName>
        <fullName evidence="1">Uncharacterized protein</fullName>
    </submittedName>
</protein>
<evidence type="ECO:0000313" key="2">
    <source>
        <dbReference type="Proteomes" id="UP000551758"/>
    </source>
</evidence>
<dbReference type="Proteomes" id="UP000551758">
    <property type="component" value="Unassembled WGS sequence"/>
</dbReference>
<accession>A0A7J7FDU6</accession>
<dbReference type="EMBL" id="JACDTQ010000773">
    <property type="protein sequence ID" value="KAF5926131.1"/>
    <property type="molecule type" value="Genomic_DNA"/>
</dbReference>
<name>A0A7J7FDU6_DICBM</name>
<reference evidence="1 2" key="1">
    <citation type="journal article" date="2020" name="Mol. Biol. Evol.">
        <title>Interspecific Gene Flow and the Evolution of Specialization in Black and White Rhinoceros.</title>
        <authorList>
            <person name="Moodley Y."/>
            <person name="Westbury M.V."/>
            <person name="Russo I.M."/>
            <person name="Gopalakrishnan S."/>
            <person name="Rakotoarivelo A."/>
            <person name="Olsen R.A."/>
            <person name="Prost S."/>
            <person name="Tunstall T."/>
            <person name="Ryder O.A."/>
            <person name="Dalen L."/>
            <person name="Bruford M.W."/>
        </authorList>
    </citation>
    <scope>NUCLEOTIDE SEQUENCE [LARGE SCALE GENOMIC DNA]</scope>
    <source>
        <strain evidence="1">SBR-YM</strain>
        <tissue evidence="1">Skin</tissue>
    </source>
</reference>
<keyword evidence="2" id="KW-1185">Reference proteome</keyword>